<organism evidence="1 2">
    <name type="scientific">Acidisarcina polymorpha</name>
    <dbReference type="NCBI Taxonomy" id="2211140"/>
    <lineage>
        <taxon>Bacteria</taxon>
        <taxon>Pseudomonadati</taxon>
        <taxon>Acidobacteriota</taxon>
        <taxon>Terriglobia</taxon>
        <taxon>Terriglobales</taxon>
        <taxon>Acidobacteriaceae</taxon>
        <taxon>Acidisarcina</taxon>
    </lineage>
</organism>
<dbReference type="AlphaFoldDB" id="A0A2Z5FXA6"/>
<sequence>MLSHEAHHRGQVCMLAHLLGFRLPEEVTSGIWNWERLWKECGFSQGPGYAD</sequence>
<dbReference type="InterPro" id="IPR034660">
    <property type="entry name" value="DinB/YfiT-like"/>
</dbReference>
<name>A0A2Z5FXA6_9BACT</name>
<dbReference type="KEGG" id="abas:ACPOL_1669"/>
<proteinExistence type="predicted"/>
<reference evidence="1 2" key="1">
    <citation type="journal article" date="2018" name="Front. Microbiol.">
        <title>Hydrolytic Capabilities as a Key to Environmental Success: Chitinolytic and Cellulolytic Acidobacteria From Acidic Sub-arctic Soils and Boreal Peatlands.</title>
        <authorList>
            <person name="Belova S.E."/>
            <person name="Ravin N.V."/>
            <person name="Pankratov T.A."/>
            <person name="Rakitin A.L."/>
            <person name="Ivanova A.A."/>
            <person name="Beletsky A.V."/>
            <person name="Mardanov A.V."/>
            <person name="Sinninghe Damste J.S."/>
            <person name="Dedysh S.N."/>
        </authorList>
    </citation>
    <scope>NUCLEOTIDE SEQUENCE [LARGE SCALE GENOMIC DNA]</scope>
    <source>
        <strain evidence="1 2">SBC82</strain>
    </source>
</reference>
<evidence type="ECO:0000313" key="2">
    <source>
        <dbReference type="Proteomes" id="UP000253606"/>
    </source>
</evidence>
<dbReference type="Gene3D" id="1.20.120.450">
    <property type="entry name" value="dinb family like domain"/>
    <property type="match status" value="1"/>
</dbReference>
<protein>
    <recommendedName>
        <fullName evidence="3">DinB family protein</fullName>
    </recommendedName>
</protein>
<dbReference type="Proteomes" id="UP000253606">
    <property type="component" value="Chromosome"/>
</dbReference>
<keyword evidence="2" id="KW-1185">Reference proteome</keyword>
<dbReference type="SUPFAM" id="SSF109854">
    <property type="entry name" value="DinB/YfiT-like putative metalloenzymes"/>
    <property type="match status" value="1"/>
</dbReference>
<evidence type="ECO:0000313" key="1">
    <source>
        <dbReference type="EMBL" id="AXC11015.1"/>
    </source>
</evidence>
<accession>A0A2Z5FXA6</accession>
<gene>
    <name evidence="1" type="ORF">ACPOL_1669</name>
</gene>
<dbReference type="EMBL" id="CP030840">
    <property type="protein sequence ID" value="AXC11015.1"/>
    <property type="molecule type" value="Genomic_DNA"/>
</dbReference>
<evidence type="ECO:0008006" key="3">
    <source>
        <dbReference type="Google" id="ProtNLM"/>
    </source>
</evidence>